<dbReference type="OrthoDB" id="9800856at2"/>
<dbReference type="SUPFAM" id="SSF54637">
    <property type="entry name" value="Thioesterase/thiol ester dehydrase-isomerase"/>
    <property type="match status" value="1"/>
</dbReference>
<dbReference type="PIRSF" id="PIRSF003230">
    <property type="entry name" value="YbgC"/>
    <property type="match status" value="1"/>
</dbReference>
<name>A0A5C6RIZ7_9BACT</name>
<organism evidence="3 4">
    <name type="scientific">Phaeodactylibacter luteus</name>
    <dbReference type="NCBI Taxonomy" id="1564516"/>
    <lineage>
        <taxon>Bacteria</taxon>
        <taxon>Pseudomonadati</taxon>
        <taxon>Bacteroidota</taxon>
        <taxon>Saprospiria</taxon>
        <taxon>Saprospirales</taxon>
        <taxon>Haliscomenobacteraceae</taxon>
        <taxon>Phaeodactylibacter</taxon>
    </lineage>
</organism>
<proteinExistence type="inferred from homology"/>
<dbReference type="InterPro" id="IPR050563">
    <property type="entry name" value="4-hydroxybenzoyl-CoA_TE"/>
</dbReference>
<evidence type="ECO:0000256" key="2">
    <source>
        <dbReference type="ARBA" id="ARBA00022801"/>
    </source>
</evidence>
<dbReference type="NCBIfam" id="TIGR00051">
    <property type="entry name" value="YbgC/FadM family acyl-CoA thioesterase"/>
    <property type="match status" value="1"/>
</dbReference>
<dbReference type="InterPro" id="IPR006684">
    <property type="entry name" value="YbgC/YbaW"/>
</dbReference>
<dbReference type="EMBL" id="VOOR01000033">
    <property type="protein sequence ID" value="TXB62271.1"/>
    <property type="molecule type" value="Genomic_DNA"/>
</dbReference>
<dbReference type="PANTHER" id="PTHR31793:SF27">
    <property type="entry name" value="NOVEL THIOESTERASE SUPERFAMILY DOMAIN AND SAPOSIN A-TYPE DOMAIN CONTAINING PROTEIN (0610012H03RIK)"/>
    <property type="match status" value="1"/>
</dbReference>
<dbReference type="Pfam" id="PF13279">
    <property type="entry name" value="4HBT_2"/>
    <property type="match status" value="1"/>
</dbReference>
<comment type="caution">
    <text evidence="3">The sequence shown here is derived from an EMBL/GenBank/DDBJ whole genome shotgun (WGS) entry which is preliminary data.</text>
</comment>
<dbReference type="InterPro" id="IPR029069">
    <property type="entry name" value="HotDog_dom_sf"/>
</dbReference>
<evidence type="ECO:0000313" key="4">
    <source>
        <dbReference type="Proteomes" id="UP000321580"/>
    </source>
</evidence>
<keyword evidence="4" id="KW-1185">Reference proteome</keyword>
<evidence type="ECO:0000313" key="3">
    <source>
        <dbReference type="EMBL" id="TXB62271.1"/>
    </source>
</evidence>
<reference evidence="3 4" key="1">
    <citation type="submission" date="2019-08" db="EMBL/GenBank/DDBJ databases">
        <title>Genome of Phaeodactylibacter luteus.</title>
        <authorList>
            <person name="Bowman J.P."/>
        </authorList>
    </citation>
    <scope>NUCLEOTIDE SEQUENCE [LARGE SCALE GENOMIC DNA]</scope>
    <source>
        <strain evidence="3 4">KCTC 42180</strain>
    </source>
</reference>
<sequence>MYTNEFQKRVRYGETDQMGYLYYGNYPQYYEIGRVEMLRSLGLTYKAMEEEEGILMPVVSMQIRYVRPAHYDELINIRTTLRQMPGRYITFHMELFNEAGKLLNGASVKLCFVDRSTGKTIPAPALLTDKLRPYFEAA</sequence>
<keyword evidence="2" id="KW-0378">Hydrolase</keyword>
<dbReference type="Gene3D" id="3.10.129.10">
    <property type="entry name" value="Hotdog Thioesterase"/>
    <property type="match status" value="1"/>
</dbReference>
<dbReference type="Proteomes" id="UP000321580">
    <property type="component" value="Unassembled WGS sequence"/>
</dbReference>
<comment type="similarity">
    <text evidence="1">Belongs to the 4-hydroxybenzoyl-CoA thioesterase family.</text>
</comment>
<dbReference type="RefSeq" id="WP_147168399.1">
    <property type="nucleotide sequence ID" value="NZ_VOOR01000033.1"/>
</dbReference>
<dbReference type="GO" id="GO:0047617">
    <property type="term" value="F:fatty acyl-CoA hydrolase activity"/>
    <property type="evidence" value="ECO:0007669"/>
    <property type="project" value="TreeGrafter"/>
</dbReference>
<dbReference type="AlphaFoldDB" id="A0A5C6RIZ7"/>
<dbReference type="CDD" id="cd00586">
    <property type="entry name" value="4HBT"/>
    <property type="match status" value="1"/>
</dbReference>
<evidence type="ECO:0000256" key="1">
    <source>
        <dbReference type="ARBA" id="ARBA00005953"/>
    </source>
</evidence>
<gene>
    <name evidence="3" type="ORF">FRY97_15145</name>
</gene>
<accession>A0A5C6RIZ7</accession>
<protein>
    <submittedName>
        <fullName evidence="3">Acyl-CoA thioesterase</fullName>
    </submittedName>
</protein>
<dbReference type="PANTHER" id="PTHR31793">
    <property type="entry name" value="4-HYDROXYBENZOYL-COA THIOESTERASE FAMILY MEMBER"/>
    <property type="match status" value="1"/>
</dbReference>